<evidence type="ECO:0000256" key="1">
    <source>
        <dbReference type="ARBA" id="ARBA00005290"/>
    </source>
</evidence>
<keyword evidence="4" id="KW-0342">GTP-binding</keyword>
<dbReference type="Pfam" id="PF03029">
    <property type="entry name" value="ATP_bind_1"/>
    <property type="match status" value="1"/>
</dbReference>
<organism evidence="5">
    <name type="scientific">Oceanithermus profundus</name>
    <dbReference type="NCBI Taxonomy" id="187137"/>
    <lineage>
        <taxon>Bacteria</taxon>
        <taxon>Thermotogati</taxon>
        <taxon>Deinococcota</taxon>
        <taxon>Deinococci</taxon>
        <taxon>Thermales</taxon>
        <taxon>Thermaceae</taxon>
        <taxon>Oceanithermus</taxon>
    </lineage>
</organism>
<dbReference type="EMBL" id="DRPZ01000112">
    <property type="protein sequence ID" value="HGY09238.1"/>
    <property type="molecule type" value="Genomic_DNA"/>
</dbReference>
<dbReference type="AlphaFoldDB" id="A0A7C4ZFX5"/>
<comment type="caution">
    <text evidence="5">The sequence shown here is derived from an EMBL/GenBank/DDBJ whole genome shotgun (WGS) entry which is preliminary data.</text>
</comment>
<dbReference type="InterPro" id="IPR052705">
    <property type="entry name" value="Gliding_Motility_GTPase"/>
</dbReference>
<dbReference type="InterPro" id="IPR027417">
    <property type="entry name" value="P-loop_NTPase"/>
</dbReference>
<proteinExistence type="inferred from homology"/>
<evidence type="ECO:0000256" key="3">
    <source>
        <dbReference type="ARBA" id="ARBA00022801"/>
    </source>
</evidence>
<dbReference type="SUPFAM" id="SSF52540">
    <property type="entry name" value="P-loop containing nucleoside triphosphate hydrolases"/>
    <property type="match status" value="1"/>
</dbReference>
<evidence type="ECO:0000313" key="5">
    <source>
        <dbReference type="EMBL" id="HGY09238.1"/>
    </source>
</evidence>
<gene>
    <name evidence="5" type="ORF">ENK37_04170</name>
</gene>
<dbReference type="CDD" id="cd00882">
    <property type="entry name" value="Ras_like_GTPase"/>
    <property type="match status" value="1"/>
</dbReference>
<dbReference type="PANTHER" id="PTHR42708:SF1">
    <property type="entry name" value="GLIDING MOTILITY PROTEIN MGLA"/>
    <property type="match status" value="1"/>
</dbReference>
<protein>
    <submittedName>
        <fullName evidence="5">GTPase</fullName>
    </submittedName>
</protein>
<comment type="similarity">
    <text evidence="1">Belongs to the GPN-loop GTPase family.</text>
</comment>
<evidence type="ECO:0000256" key="2">
    <source>
        <dbReference type="ARBA" id="ARBA00022741"/>
    </source>
</evidence>
<name>A0A7C4ZFX5_9DEIN</name>
<dbReference type="GO" id="GO:0016787">
    <property type="term" value="F:hydrolase activity"/>
    <property type="evidence" value="ECO:0007669"/>
    <property type="project" value="UniProtKB-KW"/>
</dbReference>
<dbReference type="InterPro" id="IPR004130">
    <property type="entry name" value="Gpn"/>
</dbReference>
<keyword evidence="2" id="KW-0547">Nucleotide-binding</keyword>
<keyword evidence="3" id="KW-0378">Hydrolase</keyword>
<dbReference type="PANTHER" id="PTHR42708">
    <property type="entry name" value="ATP/GTP-BINDING PROTEIN-RELATED"/>
    <property type="match status" value="1"/>
</dbReference>
<accession>A0A7C4ZFX5</accession>
<reference evidence="5" key="1">
    <citation type="journal article" date="2020" name="mSystems">
        <title>Genome- and Community-Level Interaction Insights into Carbon Utilization and Element Cycling Functions of Hydrothermarchaeota in Hydrothermal Sediment.</title>
        <authorList>
            <person name="Zhou Z."/>
            <person name="Liu Y."/>
            <person name="Xu W."/>
            <person name="Pan J."/>
            <person name="Luo Z.H."/>
            <person name="Li M."/>
        </authorList>
    </citation>
    <scope>NUCLEOTIDE SEQUENCE [LARGE SCALE GENOMIC DNA]</scope>
    <source>
        <strain evidence="5">HyVt-570</strain>
    </source>
</reference>
<dbReference type="Gene3D" id="3.40.50.300">
    <property type="entry name" value="P-loop containing nucleotide triphosphate hydrolases"/>
    <property type="match status" value="1"/>
</dbReference>
<sequence length="173" mass="18772">MEPIKIVVSGPVGAGKSTFIRTLSETEIVDTDARSSEAIGKALTTVAMDYGTLRLDGQLLYLFGTPGQERFDFMWDVLTQGALGMVLLVRGDKPEGFPQARRQLDYLLSQQPVPYVVGVTRQDRPPVWGPEEVALYMGQPPERVVGLNATDPGSAVTPLLRLLELMLGADAPS</sequence>
<evidence type="ECO:0000256" key="4">
    <source>
        <dbReference type="ARBA" id="ARBA00023134"/>
    </source>
</evidence>
<dbReference type="Proteomes" id="UP000885759">
    <property type="component" value="Unassembled WGS sequence"/>
</dbReference>
<dbReference type="GO" id="GO:0005525">
    <property type="term" value="F:GTP binding"/>
    <property type="evidence" value="ECO:0007669"/>
    <property type="project" value="UniProtKB-KW"/>
</dbReference>